<evidence type="ECO:0000313" key="2">
    <source>
        <dbReference type="EMBL" id="OHA29235.1"/>
    </source>
</evidence>
<dbReference type="Proteomes" id="UP000178089">
    <property type="component" value="Unassembled WGS sequence"/>
</dbReference>
<keyword evidence="1" id="KW-1133">Transmembrane helix</keyword>
<dbReference type="AlphaFoldDB" id="A0A1G2MZ55"/>
<feature type="transmembrane region" description="Helical" evidence="1">
    <location>
        <begin position="12"/>
        <end position="31"/>
    </location>
</feature>
<keyword evidence="1" id="KW-0472">Membrane</keyword>
<gene>
    <name evidence="2" type="ORF">A3F51_01315</name>
</gene>
<dbReference type="EMBL" id="MHRT01000005">
    <property type="protein sequence ID" value="OHA29235.1"/>
    <property type="molecule type" value="Genomic_DNA"/>
</dbReference>
<organism evidence="2 3">
    <name type="scientific">Candidatus Taylorbacteria bacterium RIFCSPHIGHO2_12_FULL_45_16</name>
    <dbReference type="NCBI Taxonomy" id="1802315"/>
    <lineage>
        <taxon>Bacteria</taxon>
        <taxon>Candidatus Tayloriibacteriota</taxon>
    </lineage>
</organism>
<evidence type="ECO:0000256" key="1">
    <source>
        <dbReference type="SAM" id="Phobius"/>
    </source>
</evidence>
<protein>
    <submittedName>
        <fullName evidence="2">Uncharacterized protein</fullName>
    </submittedName>
</protein>
<comment type="caution">
    <text evidence="2">The sequence shown here is derived from an EMBL/GenBank/DDBJ whole genome shotgun (WGS) entry which is preliminary data.</text>
</comment>
<reference evidence="2 3" key="1">
    <citation type="journal article" date="2016" name="Nat. Commun.">
        <title>Thousands of microbial genomes shed light on interconnected biogeochemical processes in an aquifer system.</title>
        <authorList>
            <person name="Anantharaman K."/>
            <person name="Brown C.T."/>
            <person name="Hug L.A."/>
            <person name="Sharon I."/>
            <person name="Castelle C.J."/>
            <person name="Probst A.J."/>
            <person name="Thomas B.C."/>
            <person name="Singh A."/>
            <person name="Wilkins M.J."/>
            <person name="Karaoz U."/>
            <person name="Brodie E.L."/>
            <person name="Williams K.H."/>
            <person name="Hubbard S.S."/>
            <person name="Banfield J.F."/>
        </authorList>
    </citation>
    <scope>NUCLEOTIDE SEQUENCE [LARGE SCALE GENOMIC DNA]</scope>
</reference>
<accession>A0A1G2MZ55</accession>
<proteinExistence type="predicted"/>
<keyword evidence="1" id="KW-0812">Transmembrane</keyword>
<sequence length="134" mass="15376">MLTELSNEPLIIWAIYGGCALALIFIVRHICIVSNRPMRRSELVRQVKMIFDPAGRDDASQRYEHCEHICSHYGISLFEVASHTGFVGDMQDLLQEAKRSEKRSSYRKILLEDEVREHPQRFPSGSSLDTNAKI</sequence>
<evidence type="ECO:0000313" key="3">
    <source>
        <dbReference type="Proteomes" id="UP000178089"/>
    </source>
</evidence>
<name>A0A1G2MZ55_9BACT</name>
<dbReference type="STRING" id="1802315.A3F51_01315"/>